<comment type="subcellular location">
    <subcellularLocation>
        <location evidence="1">Lipid droplet</location>
    </subcellularLocation>
</comment>
<dbReference type="eggNOG" id="ENOG502R7TG">
    <property type="taxonomic scope" value="Eukaryota"/>
</dbReference>
<evidence type="ECO:0000256" key="3">
    <source>
        <dbReference type="ARBA" id="ARBA00022677"/>
    </source>
</evidence>
<dbReference type="Gene3D" id="3.30.720.170">
    <property type="entry name" value="Perilipin, alpha-beta domain"/>
    <property type="match status" value="1"/>
</dbReference>
<proteinExistence type="inferred from homology"/>
<name>G5C0R4_HETGA</name>
<gene>
    <name evidence="5" type="ORF">GW7_20501</name>
</gene>
<dbReference type="EMBL" id="JH172722">
    <property type="protein sequence ID" value="EHB15125.1"/>
    <property type="molecule type" value="Genomic_DNA"/>
</dbReference>
<evidence type="ECO:0000313" key="5">
    <source>
        <dbReference type="EMBL" id="EHB15125.1"/>
    </source>
</evidence>
<dbReference type="GO" id="GO:0019915">
    <property type="term" value="P:lipid storage"/>
    <property type="evidence" value="ECO:0007669"/>
    <property type="project" value="TreeGrafter"/>
</dbReference>
<dbReference type="GO" id="GO:0005829">
    <property type="term" value="C:cytosol"/>
    <property type="evidence" value="ECO:0007669"/>
    <property type="project" value="TreeGrafter"/>
</dbReference>
<dbReference type="STRING" id="10181.G5C0R4"/>
<dbReference type="InParanoid" id="G5C0R4"/>
<dbReference type="SUPFAM" id="SSF109775">
    <property type="entry name" value="Mannose-6-phosphate receptor binding protein 1 (Tip47), C-terminal domain"/>
    <property type="match status" value="1"/>
</dbReference>
<keyword evidence="5" id="KW-0675">Receptor</keyword>
<accession>G5C0R4</accession>
<evidence type="ECO:0000256" key="4">
    <source>
        <dbReference type="PIRNR" id="PIRNR036881"/>
    </source>
</evidence>
<sequence length="484" mass="52168">MCLGELRQLWPEQLWVTGTSDVHVANPEELSGADVHSGHSGVPAAETMDAQGTEANGDSQVTPEEPVQQPSVVDRVTSLPLISSTCDMVSAAYSSTKESHPHVKTMCDVAEKGVRTLTAAAVSGAEPILSRLEPQLASASEYAHRGLDKLEENLPILQQPTEKVLADTKQLVSAKVSEARDVVSHTVSSAKDSVATRVAGAVDVTRGAVQSGVDMTKSAVTSSVQSVMGSRVGQMVLSGAETVLGKSEAWADNHLPMTNAELARLATSLEGFDIASVQQQRQEQSYFVRLGSLSERLSQHAYEHSLGKLRSTKEHAQEALQQLAQALSLMETVKQGVDQKLLEGQEKLHRMWLSWNQRASQGSEDPAKPEVESRALAMCREVAQQLQSTCASLGASIQGLPVHVKDQAQQARCHVEDLQATFAGARSFQDLPGSVLAQSRERVAQAREALERVVEFVAQNVHVTWLVGPFAPGITERAPEEEEK</sequence>
<dbReference type="GO" id="GO:0010890">
    <property type="term" value="P:positive regulation of triglyceride storage"/>
    <property type="evidence" value="ECO:0007669"/>
    <property type="project" value="TreeGrafter"/>
</dbReference>
<dbReference type="InterPro" id="IPR004279">
    <property type="entry name" value="Perilipin"/>
</dbReference>
<evidence type="ECO:0000256" key="2">
    <source>
        <dbReference type="ARBA" id="ARBA00006311"/>
    </source>
</evidence>
<dbReference type="AlphaFoldDB" id="G5C0R4"/>
<comment type="similarity">
    <text evidence="2 4">Belongs to the perilipin family.</text>
</comment>
<dbReference type="GO" id="GO:0005811">
    <property type="term" value="C:lipid droplet"/>
    <property type="evidence" value="ECO:0007669"/>
    <property type="project" value="UniProtKB-SubCell"/>
</dbReference>
<dbReference type="Gene3D" id="1.20.120.340">
    <property type="entry name" value="Flagellar protein FliS"/>
    <property type="match status" value="1"/>
</dbReference>
<dbReference type="PIRSF" id="PIRSF036881">
    <property type="entry name" value="PAT"/>
    <property type="match status" value="1"/>
</dbReference>
<dbReference type="FunCoup" id="G5C0R4">
    <property type="interactions" value="743"/>
</dbReference>
<keyword evidence="3" id="KW-0551">Lipid droplet</keyword>
<dbReference type="Proteomes" id="UP000006813">
    <property type="component" value="Unassembled WGS sequence"/>
</dbReference>
<dbReference type="Pfam" id="PF03036">
    <property type="entry name" value="Perilipin"/>
    <property type="match status" value="1"/>
</dbReference>
<dbReference type="PANTHER" id="PTHR14024:SF11">
    <property type="entry name" value="PERILIPIN-3"/>
    <property type="match status" value="1"/>
</dbReference>
<protein>
    <recommendedName>
        <fullName evidence="4">Perilipin</fullName>
    </recommendedName>
</protein>
<evidence type="ECO:0000313" key="6">
    <source>
        <dbReference type="Proteomes" id="UP000006813"/>
    </source>
</evidence>
<organism evidence="5 6">
    <name type="scientific">Heterocephalus glaber</name>
    <name type="common">Naked mole rat</name>
    <dbReference type="NCBI Taxonomy" id="10181"/>
    <lineage>
        <taxon>Eukaryota</taxon>
        <taxon>Metazoa</taxon>
        <taxon>Chordata</taxon>
        <taxon>Craniata</taxon>
        <taxon>Vertebrata</taxon>
        <taxon>Euteleostomi</taxon>
        <taxon>Mammalia</taxon>
        <taxon>Eutheria</taxon>
        <taxon>Euarchontoglires</taxon>
        <taxon>Glires</taxon>
        <taxon>Rodentia</taxon>
        <taxon>Hystricomorpha</taxon>
        <taxon>Bathyergidae</taxon>
        <taxon>Heterocephalus</taxon>
    </lineage>
</organism>
<dbReference type="PANTHER" id="PTHR14024">
    <property type="entry name" value="PERILIPIN"/>
    <property type="match status" value="1"/>
</dbReference>
<evidence type="ECO:0000256" key="1">
    <source>
        <dbReference type="ARBA" id="ARBA00004502"/>
    </source>
</evidence>
<reference evidence="5 6" key="1">
    <citation type="journal article" date="2011" name="Nature">
        <title>Genome sequencing reveals insights into physiology and longevity of the naked mole rat.</title>
        <authorList>
            <person name="Kim E.B."/>
            <person name="Fang X."/>
            <person name="Fushan A.A."/>
            <person name="Huang Z."/>
            <person name="Lobanov A.V."/>
            <person name="Han L."/>
            <person name="Marino S.M."/>
            <person name="Sun X."/>
            <person name="Turanov A.A."/>
            <person name="Yang P."/>
            <person name="Yim S.H."/>
            <person name="Zhao X."/>
            <person name="Kasaikina M.V."/>
            <person name="Stoletzki N."/>
            <person name="Peng C."/>
            <person name="Polak P."/>
            <person name="Xiong Z."/>
            <person name="Kiezun A."/>
            <person name="Zhu Y."/>
            <person name="Chen Y."/>
            <person name="Kryukov G.V."/>
            <person name="Zhang Q."/>
            <person name="Peshkin L."/>
            <person name="Yang L."/>
            <person name="Bronson R.T."/>
            <person name="Buffenstein R."/>
            <person name="Wang B."/>
            <person name="Han C."/>
            <person name="Li Q."/>
            <person name="Chen L."/>
            <person name="Zhao W."/>
            <person name="Sunyaev S.R."/>
            <person name="Park T.J."/>
            <person name="Zhang G."/>
            <person name="Wang J."/>
            <person name="Gladyshev V.N."/>
        </authorList>
    </citation>
    <scope>NUCLEOTIDE SEQUENCE [LARGE SCALE GENOMIC DNA]</scope>
</reference>